<feature type="transmembrane region" description="Helical" evidence="1">
    <location>
        <begin position="21"/>
        <end position="50"/>
    </location>
</feature>
<name>A0ABR7D912_9CLOT</name>
<evidence type="ECO:0008006" key="4">
    <source>
        <dbReference type="Google" id="ProtNLM"/>
    </source>
</evidence>
<gene>
    <name evidence="2" type="ORF">H8S20_02845</name>
</gene>
<evidence type="ECO:0000313" key="2">
    <source>
        <dbReference type="EMBL" id="MBC5627823.1"/>
    </source>
</evidence>
<feature type="transmembrane region" description="Helical" evidence="1">
    <location>
        <begin position="189"/>
        <end position="210"/>
    </location>
</feature>
<dbReference type="Proteomes" id="UP000596929">
    <property type="component" value="Unassembled WGS sequence"/>
</dbReference>
<reference evidence="2 3" key="1">
    <citation type="submission" date="2020-08" db="EMBL/GenBank/DDBJ databases">
        <title>Genome public.</title>
        <authorList>
            <person name="Liu C."/>
            <person name="Sun Q."/>
        </authorList>
    </citation>
    <scope>NUCLEOTIDE SEQUENCE [LARGE SCALE GENOMIC DNA]</scope>
    <source>
        <strain evidence="2 3">NSJ-6</strain>
    </source>
</reference>
<proteinExistence type="predicted"/>
<keyword evidence="1" id="KW-0812">Transmembrane</keyword>
<organism evidence="2 3">
    <name type="scientific">Clostridium hominis</name>
    <dbReference type="NCBI Taxonomy" id="2763036"/>
    <lineage>
        <taxon>Bacteria</taxon>
        <taxon>Bacillati</taxon>
        <taxon>Bacillota</taxon>
        <taxon>Clostridia</taxon>
        <taxon>Eubacteriales</taxon>
        <taxon>Clostridiaceae</taxon>
        <taxon>Clostridium</taxon>
    </lineage>
</organism>
<dbReference type="RefSeq" id="WP_032119786.1">
    <property type="nucleotide sequence ID" value="NZ_JACOOO010000004.1"/>
</dbReference>
<feature type="transmembrane region" description="Helical" evidence="1">
    <location>
        <begin position="70"/>
        <end position="95"/>
    </location>
</feature>
<keyword evidence="1" id="KW-1133">Transmembrane helix</keyword>
<keyword evidence="1" id="KW-0472">Membrane</keyword>
<feature type="transmembrane region" description="Helical" evidence="1">
    <location>
        <begin position="116"/>
        <end position="149"/>
    </location>
</feature>
<comment type="caution">
    <text evidence="2">The sequence shown here is derived from an EMBL/GenBank/DDBJ whole genome shotgun (WGS) entry which is preliminary data.</text>
</comment>
<feature type="transmembrane region" description="Helical" evidence="1">
    <location>
        <begin position="155"/>
        <end position="177"/>
    </location>
</feature>
<evidence type="ECO:0000313" key="3">
    <source>
        <dbReference type="Proteomes" id="UP000596929"/>
    </source>
</evidence>
<feature type="transmembrane region" description="Helical" evidence="1">
    <location>
        <begin position="230"/>
        <end position="252"/>
    </location>
</feature>
<evidence type="ECO:0000256" key="1">
    <source>
        <dbReference type="SAM" id="Phobius"/>
    </source>
</evidence>
<protein>
    <recommendedName>
        <fullName evidence="4">ABC transporter permease</fullName>
    </recommendedName>
</protein>
<keyword evidence="3" id="KW-1185">Reference proteome</keyword>
<accession>A0ABR7D912</accession>
<sequence>MVNLIKSDLYRLFRSKTYKSCAIGALGVTIFVLSLAIFTDAELWIMAFTSNGVRRGFMIGLEQGAAFRDLLINALGSGAGLYIIAIVLTSTAIISRKRSGIMKATVAYGYERWKIYLSQVISLIVGISILIIIVFLSILSITCIVFKIYNIELLLIVKVLILYISVVAATVSVYGFLSTLIQNSEVISAIAIAEILGLTMLEPALSIKITSFIPYSMIRTLAQVPESVDFISYLIKVFLIIIISTFLGIIIFSKKEIK</sequence>
<dbReference type="EMBL" id="JACOOO010000004">
    <property type="protein sequence ID" value="MBC5627823.1"/>
    <property type="molecule type" value="Genomic_DNA"/>
</dbReference>